<organism evidence="1 2">
    <name type="scientific">Clavelina lepadiformis</name>
    <name type="common">Light-bulb sea squirt</name>
    <name type="synonym">Ascidia lepadiformis</name>
    <dbReference type="NCBI Taxonomy" id="159417"/>
    <lineage>
        <taxon>Eukaryota</taxon>
        <taxon>Metazoa</taxon>
        <taxon>Chordata</taxon>
        <taxon>Tunicata</taxon>
        <taxon>Ascidiacea</taxon>
        <taxon>Aplousobranchia</taxon>
        <taxon>Clavelinidae</taxon>
        <taxon>Clavelina</taxon>
    </lineage>
</organism>
<name>A0ABP0FCT3_CLALP</name>
<evidence type="ECO:0008006" key="3">
    <source>
        <dbReference type="Google" id="ProtNLM"/>
    </source>
</evidence>
<dbReference type="PANTHER" id="PTHR45736:SF1">
    <property type="entry name" value="WITHOUT CHILDREN, ISOFORM B"/>
    <property type="match status" value="1"/>
</dbReference>
<dbReference type="EMBL" id="CAWYQH010000024">
    <property type="protein sequence ID" value="CAK8675903.1"/>
    <property type="molecule type" value="Genomic_DNA"/>
</dbReference>
<evidence type="ECO:0000313" key="2">
    <source>
        <dbReference type="Proteomes" id="UP001642483"/>
    </source>
</evidence>
<gene>
    <name evidence="1" type="ORF">CVLEPA_LOCUS5427</name>
</gene>
<dbReference type="PANTHER" id="PTHR45736">
    <property type="entry name" value="ZINC FINGER MYM-TYPE PROTEIN"/>
    <property type="match status" value="1"/>
</dbReference>
<protein>
    <recommendedName>
        <fullName evidence="3">MYM-type domain-containing protein</fullName>
    </recommendedName>
</protein>
<accession>A0ABP0FCT3</accession>
<reference evidence="1 2" key="1">
    <citation type="submission" date="2024-02" db="EMBL/GenBank/DDBJ databases">
        <authorList>
            <person name="Daric V."/>
            <person name="Darras S."/>
        </authorList>
    </citation>
    <scope>NUCLEOTIDE SEQUENCE [LARGE SCALE GENOMIC DNA]</scope>
</reference>
<sequence length="354" mass="39274">MEKKMIERVESSGETTYFCSLDCLNNFRVKESRLIAMTKCETCEVTGTMTYFSHKSDKTVKGFCSSKCVKQYQGCMKQQTTEVTTSFTNNQSKGDFIISDVRSIAHGERSNIVPTDLVTPSFTTVTDSSGKRFVLVNKNCSMPKGSLNVPREIIRANRTDSKLTKSLADCSNGIKFKNKSIMCKPYQHDKASQVECSCKTVDAQTQTDKSRDVCLLPVPVYVPCPVKMYTDYAPVPFPIPIPVAVPVFIPTLLNNVNDILNTIEEIKASVPTNPLEADLIMMAEAVAQTERMKNVDFEMNLTQEVVSESDACSNSVIPSNTEKDQLTANCDVLVANDDVEMGTAYDIPDRLIVH</sequence>
<proteinExistence type="predicted"/>
<comment type="caution">
    <text evidence="1">The sequence shown here is derived from an EMBL/GenBank/DDBJ whole genome shotgun (WGS) entry which is preliminary data.</text>
</comment>
<dbReference type="InterPro" id="IPR051284">
    <property type="entry name" value="ZnF_MYMT-QRICH1"/>
</dbReference>
<keyword evidence="2" id="KW-1185">Reference proteome</keyword>
<evidence type="ECO:0000313" key="1">
    <source>
        <dbReference type="EMBL" id="CAK8675903.1"/>
    </source>
</evidence>
<dbReference type="Proteomes" id="UP001642483">
    <property type="component" value="Unassembled WGS sequence"/>
</dbReference>